<dbReference type="InterPro" id="IPR052033">
    <property type="entry name" value="Glutaryl-CoA_DH_mitochondrial"/>
</dbReference>
<dbReference type="Gene3D" id="1.10.540.10">
    <property type="entry name" value="Acyl-CoA dehydrogenase/oxidase, N-terminal domain"/>
    <property type="match status" value="1"/>
</dbReference>
<evidence type="ECO:0000256" key="3">
    <source>
        <dbReference type="ARBA" id="ARBA00009347"/>
    </source>
</evidence>
<evidence type="ECO:0000259" key="15">
    <source>
        <dbReference type="Pfam" id="PF02770"/>
    </source>
</evidence>
<dbReference type="GO" id="GO:0005759">
    <property type="term" value="C:mitochondrial matrix"/>
    <property type="evidence" value="ECO:0007669"/>
    <property type="project" value="UniProtKB-SubCell"/>
</dbReference>
<dbReference type="AlphaFoldDB" id="A0A7S3NZV8"/>
<protein>
    <recommendedName>
        <fullName evidence="11">glutaryl-CoA dehydrogenase (ETF)</fullName>
        <ecNumber evidence="11">1.3.8.6</ecNumber>
    </recommendedName>
</protein>
<organism evidence="17">
    <name type="scientific">Amphora coffeiformis</name>
    <dbReference type="NCBI Taxonomy" id="265554"/>
    <lineage>
        <taxon>Eukaryota</taxon>
        <taxon>Sar</taxon>
        <taxon>Stramenopiles</taxon>
        <taxon>Ochrophyta</taxon>
        <taxon>Bacillariophyta</taxon>
        <taxon>Bacillariophyceae</taxon>
        <taxon>Bacillariophycidae</taxon>
        <taxon>Thalassiophysales</taxon>
        <taxon>Catenulaceae</taxon>
        <taxon>Amphora</taxon>
    </lineage>
</organism>
<keyword evidence="4 13" id="KW-0285">Flavoprotein</keyword>
<evidence type="ECO:0000256" key="12">
    <source>
        <dbReference type="ARBA" id="ARBA00049493"/>
    </source>
</evidence>
<comment type="pathway">
    <text evidence="10">Amino-acid metabolism; tryptophan metabolism.</text>
</comment>
<proteinExistence type="inferred from homology"/>
<dbReference type="InterPro" id="IPR013786">
    <property type="entry name" value="AcylCoA_DH/ox_N"/>
</dbReference>
<evidence type="ECO:0000256" key="1">
    <source>
        <dbReference type="ARBA" id="ARBA00001974"/>
    </source>
</evidence>
<dbReference type="InterPro" id="IPR009075">
    <property type="entry name" value="AcylCo_DH/oxidase_C"/>
</dbReference>
<keyword evidence="8" id="KW-0496">Mitochondrion</keyword>
<dbReference type="FunFam" id="1.20.140.10:FF:000006">
    <property type="entry name" value="Glutaryl-CoA dehydrogenase, mitochondrial"/>
    <property type="match status" value="1"/>
</dbReference>
<dbReference type="SUPFAM" id="SSF56645">
    <property type="entry name" value="Acyl-CoA dehydrogenase NM domain-like"/>
    <property type="match status" value="1"/>
</dbReference>
<accession>A0A7S3NZV8</accession>
<evidence type="ECO:0000256" key="9">
    <source>
        <dbReference type="ARBA" id="ARBA00037899"/>
    </source>
</evidence>
<comment type="subcellular location">
    <subcellularLocation>
        <location evidence="2">Mitochondrion matrix</location>
    </subcellularLocation>
</comment>
<dbReference type="PANTHER" id="PTHR42807:SF1">
    <property type="entry name" value="GLUTARYL-COA DEHYDROGENASE, MITOCHONDRIAL"/>
    <property type="match status" value="1"/>
</dbReference>
<dbReference type="InterPro" id="IPR036250">
    <property type="entry name" value="AcylCo_DH-like_C"/>
</dbReference>
<dbReference type="GO" id="GO:0033539">
    <property type="term" value="P:fatty acid beta-oxidation using acyl-CoA dehydrogenase"/>
    <property type="evidence" value="ECO:0007669"/>
    <property type="project" value="TreeGrafter"/>
</dbReference>
<dbReference type="GO" id="GO:0046949">
    <property type="term" value="P:fatty-acyl-CoA biosynthetic process"/>
    <property type="evidence" value="ECO:0007669"/>
    <property type="project" value="TreeGrafter"/>
</dbReference>
<dbReference type="GO" id="GO:0004361">
    <property type="term" value="F:glutaryl-CoA dehydrogenase activity"/>
    <property type="evidence" value="ECO:0007669"/>
    <property type="project" value="UniProtKB-EC"/>
</dbReference>
<dbReference type="InterPro" id="IPR009100">
    <property type="entry name" value="AcylCoA_DH/oxidase_NM_dom_sf"/>
</dbReference>
<dbReference type="Pfam" id="PF02771">
    <property type="entry name" value="Acyl-CoA_dh_N"/>
    <property type="match status" value="1"/>
</dbReference>
<dbReference type="CDD" id="cd01151">
    <property type="entry name" value="GCD"/>
    <property type="match status" value="1"/>
</dbReference>
<dbReference type="GO" id="GO:0050660">
    <property type="term" value="F:flavin adenine dinucleotide binding"/>
    <property type="evidence" value="ECO:0007669"/>
    <property type="project" value="InterPro"/>
</dbReference>
<dbReference type="GO" id="GO:0000062">
    <property type="term" value="F:fatty-acyl-CoA binding"/>
    <property type="evidence" value="ECO:0007669"/>
    <property type="project" value="TreeGrafter"/>
</dbReference>
<sequence>MTMLASRLASLATTSKPALRQASSLLLRAATASHNNNTCFSTERVPPPEAEDVRESALHAFGGAEAYNWQDPLRFESTLLTEEERAVYEAAMDFCQGELLPGIVEANRHETTLDHAMMQEMGKVGLLGATLPEKFGGAGLGYVSYGLLATAVEAVDSAYRSAMSVQSSLVMYPIYAYATDELRHKYLPELAAGRMIGCFGLTEPNHGSDPGSMETRAVYDAGTDEYVLTGSKNWITNSPIADVFVVWARSSEDGKIKGYLIEKGTPGLAAPKIEGKFSLRASCTGMIFMDEVRVPASHQLHVQGLGGPFSCLNNARYGIAWGVLGAANACFEQARSYALDRQQFGRPLAATQLMQKKMADMSTDITFGRLACLQVGRLMESGKAKPEMISMIKRQNCGNALDIARTARDMLGGNGIADEYHIVRHMMNLEAVNTYEGTHDVHALILGRAITGIQAFT</sequence>
<evidence type="ECO:0000256" key="8">
    <source>
        <dbReference type="ARBA" id="ARBA00023128"/>
    </source>
</evidence>
<dbReference type="EC" id="1.3.8.6" evidence="11"/>
<keyword evidence="7 13" id="KW-0560">Oxidoreductase</keyword>
<comment type="pathway">
    <text evidence="9">Amino-acid metabolism; lysine degradation.</text>
</comment>
<comment type="catalytic activity">
    <reaction evidence="12">
        <text>glutaryl-CoA + oxidized [electron-transfer flavoprotein] + 2 H(+) = (2E)-butenoyl-CoA + reduced [electron-transfer flavoprotein] + CO2</text>
        <dbReference type="Rhea" id="RHEA:13389"/>
        <dbReference type="Rhea" id="RHEA-COMP:10685"/>
        <dbReference type="Rhea" id="RHEA-COMP:10686"/>
        <dbReference type="ChEBI" id="CHEBI:15378"/>
        <dbReference type="ChEBI" id="CHEBI:16526"/>
        <dbReference type="ChEBI" id="CHEBI:57332"/>
        <dbReference type="ChEBI" id="CHEBI:57378"/>
        <dbReference type="ChEBI" id="CHEBI:57692"/>
        <dbReference type="ChEBI" id="CHEBI:58307"/>
        <dbReference type="EC" id="1.3.8.6"/>
    </reaction>
</comment>
<dbReference type="PANTHER" id="PTHR42807">
    <property type="entry name" value="GLUTARYL-COA DEHYDROGENASE, MITOCHONDRIAL"/>
    <property type="match status" value="1"/>
</dbReference>
<dbReference type="InterPro" id="IPR006091">
    <property type="entry name" value="Acyl-CoA_Oxase/DH_mid-dom"/>
</dbReference>
<feature type="domain" description="Acyl-CoA dehydrogenase/oxidase N-terminal" evidence="16">
    <location>
        <begin position="81"/>
        <end position="193"/>
    </location>
</feature>
<dbReference type="PROSITE" id="PS00073">
    <property type="entry name" value="ACYL_COA_DH_2"/>
    <property type="match status" value="1"/>
</dbReference>
<dbReference type="Gene3D" id="1.20.140.10">
    <property type="entry name" value="Butyryl-CoA Dehydrogenase, subunit A, domain 3"/>
    <property type="match status" value="1"/>
</dbReference>
<evidence type="ECO:0000256" key="7">
    <source>
        <dbReference type="ARBA" id="ARBA00023002"/>
    </source>
</evidence>
<keyword evidence="5 13" id="KW-0274">FAD</keyword>
<dbReference type="InterPro" id="IPR037069">
    <property type="entry name" value="AcylCoA_DH/ox_N_sf"/>
</dbReference>
<evidence type="ECO:0000259" key="16">
    <source>
        <dbReference type="Pfam" id="PF02771"/>
    </source>
</evidence>
<comment type="similarity">
    <text evidence="3 13">Belongs to the acyl-CoA dehydrogenase family.</text>
</comment>
<feature type="domain" description="Acyl-CoA oxidase/dehydrogenase middle" evidence="15">
    <location>
        <begin position="198"/>
        <end position="292"/>
    </location>
</feature>
<dbReference type="Pfam" id="PF02770">
    <property type="entry name" value="Acyl-CoA_dh_M"/>
    <property type="match status" value="1"/>
</dbReference>
<evidence type="ECO:0000256" key="13">
    <source>
        <dbReference type="RuleBase" id="RU362125"/>
    </source>
</evidence>
<feature type="domain" description="Acyl-CoA dehydrogenase/oxidase C-terminal" evidence="14">
    <location>
        <begin position="310"/>
        <end position="450"/>
    </location>
</feature>
<dbReference type="Gene3D" id="2.40.110.10">
    <property type="entry name" value="Butyryl-CoA Dehydrogenase, subunit A, domain 2"/>
    <property type="match status" value="1"/>
</dbReference>
<evidence type="ECO:0000256" key="6">
    <source>
        <dbReference type="ARBA" id="ARBA00022946"/>
    </source>
</evidence>
<comment type="cofactor">
    <cofactor evidence="1 13">
        <name>FAD</name>
        <dbReference type="ChEBI" id="CHEBI:57692"/>
    </cofactor>
</comment>
<evidence type="ECO:0000313" key="17">
    <source>
        <dbReference type="EMBL" id="CAE0402253.1"/>
    </source>
</evidence>
<reference evidence="17" key="1">
    <citation type="submission" date="2021-01" db="EMBL/GenBank/DDBJ databases">
        <authorList>
            <person name="Corre E."/>
            <person name="Pelletier E."/>
            <person name="Niang G."/>
            <person name="Scheremetjew M."/>
            <person name="Finn R."/>
            <person name="Kale V."/>
            <person name="Holt S."/>
            <person name="Cochrane G."/>
            <person name="Meng A."/>
            <person name="Brown T."/>
            <person name="Cohen L."/>
        </authorList>
    </citation>
    <scope>NUCLEOTIDE SEQUENCE</scope>
    <source>
        <strain evidence="17">CCMP127</strain>
    </source>
</reference>
<evidence type="ECO:0000259" key="14">
    <source>
        <dbReference type="Pfam" id="PF00441"/>
    </source>
</evidence>
<dbReference type="FunFam" id="2.40.110.10:FF:000008">
    <property type="entry name" value="Glutaryl-CoA dehydrogenase, mitochondrial"/>
    <property type="match status" value="1"/>
</dbReference>
<evidence type="ECO:0000256" key="10">
    <source>
        <dbReference type="ARBA" id="ARBA00037927"/>
    </source>
</evidence>
<dbReference type="FunFam" id="1.10.540.10:FF:000026">
    <property type="entry name" value="Acyl-CoA dehydrogenase medium chain"/>
    <property type="match status" value="1"/>
</dbReference>
<evidence type="ECO:0000256" key="11">
    <source>
        <dbReference type="ARBA" id="ARBA00039033"/>
    </source>
</evidence>
<evidence type="ECO:0000256" key="5">
    <source>
        <dbReference type="ARBA" id="ARBA00022827"/>
    </source>
</evidence>
<keyword evidence="6" id="KW-0809">Transit peptide</keyword>
<dbReference type="InterPro" id="IPR046373">
    <property type="entry name" value="Acyl-CoA_Oxase/DH_mid-dom_sf"/>
</dbReference>
<evidence type="ECO:0000256" key="2">
    <source>
        <dbReference type="ARBA" id="ARBA00004305"/>
    </source>
</evidence>
<gene>
    <name evidence="17" type="ORF">ACOF00016_LOCUS547</name>
</gene>
<dbReference type="EMBL" id="HBIM01000634">
    <property type="protein sequence ID" value="CAE0402253.1"/>
    <property type="molecule type" value="Transcribed_RNA"/>
</dbReference>
<dbReference type="InterPro" id="IPR006089">
    <property type="entry name" value="Acyl-CoA_DH_CS"/>
</dbReference>
<dbReference type="Pfam" id="PF00441">
    <property type="entry name" value="Acyl-CoA_dh_1"/>
    <property type="match status" value="1"/>
</dbReference>
<evidence type="ECO:0000256" key="4">
    <source>
        <dbReference type="ARBA" id="ARBA00022630"/>
    </source>
</evidence>
<dbReference type="SUPFAM" id="SSF47203">
    <property type="entry name" value="Acyl-CoA dehydrogenase C-terminal domain-like"/>
    <property type="match status" value="1"/>
</dbReference>
<name>A0A7S3NZV8_9STRA</name>